<dbReference type="EMBL" id="PUIB01000025">
    <property type="protein sequence ID" value="PQO28121.1"/>
    <property type="molecule type" value="Genomic_DNA"/>
</dbReference>
<reference evidence="1 2" key="1">
    <citation type="submission" date="2018-02" db="EMBL/GenBank/DDBJ databases">
        <title>Comparative genomes isolates from brazilian mangrove.</title>
        <authorList>
            <person name="Araujo J.E."/>
            <person name="Taketani R.G."/>
            <person name="Silva M.C.P."/>
            <person name="Loureco M.V."/>
            <person name="Andreote F.D."/>
        </authorList>
    </citation>
    <scope>NUCLEOTIDE SEQUENCE [LARGE SCALE GENOMIC DNA]</scope>
    <source>
        <strain evidence="1 2">NAP PRIS-MGV</strain>
    </source>
</reference>
<evidence type="ECO:0000313" key="1">
    <source>
        <dbReference type="EMBL" id="PQO28121.1"/>
    </source>
</evidence>
<dbReference type="AlphaFoldDB" id="A0A2S8F7I1"/>
<protein>
    <submittedName>
        <fullName evidence="1">Uncharacterized protein</fullName>
    </submittedName>
</protein>
<proteinExistence type="predicted"/>
<comment type="caution">
    <text evidence="1">The sequence shown here is derived from an EMBL/GenBank/DDBJ whole genome shotgun (WGS) entry which is preliminary data.</text>
</comment>
<dbReference type="Proteomes" id="UP000239388">
    <property type="component" value="Unassembled WGS sequence"/>
</dbReference>
<sequence length="183" mass="20507">MSSTSLVFFDSSGLATIGITYQNSWAGAARIWGDLFDRHCKDPNLPFDNWMSSSGNGDRRLWDLAKDSRLGMYARAVHAFTFNNAIVRREHFANLASDLRRFTVEYHSKPGHVDHLPAWAEAIEACDGIAVALHATTVSENPWFNWDEGSEEYSPYCLETGTKHWEVYDALADGGHLNLPVPS</sequence>
<gene>
    <name evidence="1" type="ORF">C5Y98_24755</name>
</gene>
<accession>A0A2S8F7I1</accession>
<organism evidence="1 2">
    <name type="scientific">Blastopirellula marina</name>
    <dbReference type="NCBI Taxonomy" id="124"/>
    <lineage>
        <taxon>Bacteria</taxon>
        <taxon>Pseudomonadati</taxon>
        <taxon>Planctomycetota</taxon>
        <taxon>Planctomycetia</taxon>
        <taxon>Pirellulales</taxon>
        <taxon>Pirellulaceae</taxon>
        <taxon>Blastopirellula</taxon>
    </lineage>
</organism>
<name>A0A2S8F7I1_9BACT</name>
<evidence type="ECO:0000313" key="2">
    <source>
        <dbReference type="Proteomes" id="UP000239388"/>
    </source>
</evidence>